<dbReference type="Proteomes" id="UP000032946">
    <property type="component" value="Chromosome"/>
</dbReference>
<organism evidence="1 2">
    <name type="scientific">Limnospira indica PCC 8005</name>
    <dbReference type="NCBI Taxonomy" id="376219"/>
    <lineage>
        <taxon>Bacteria</taxon>
        <taxon>Bacillati</taxon>
        <taxon>Cyanobacteriota</taxon>
        <taxon>Cyanophyceae</taxon>
        <taxon>Oscillatoriophycideae</taxon>
        <taxon>Oscillatoriales</taxon>
        <taxon>Sirenicapillariaceae</taxon>
        <taxon>Limnospira</taxon>
    </lineage>
</organism>
<name>A0A9P1NWQ1_9CYAN</name>
<evidence type="ECO:0000313" key="2">
    <source>
        <dbReference type="Proteomes" id="UP000032946"/>
    </source>
</evidence>
<keyword evidence="2" id="KW-1185">Reference proteome</keyword>
<protein>
    <submittedName>
        <fullName evidence="1">Uncharacterized protein</fullName>
    </submittedName>
</protein>
<evidence type="ECO:0000313" key="1">
    <source>
        <dbReference type="EMBL" id="CDM92838.1"/>
    </source>
</evidence>
<reference evidence="1 2" key="1">
    <citation type="submission" date="2014-02" db="EMBL/GenBank/DDBJ databases">
        <authorList>
            <person name="Genoscope - CEA"/>
        </authorList>
    </citation>
    <scope>NUCLEOTIDE SEQUENCE [LARGE SCALE GENOMIC DNA]</scope>
    <source>
        <strain evidence="1 2">PCC 8005</strain>
    </source>
</reference>
<gene>
    <name evidence="1" type="ORF">ARTHRO_10511</name>
</gene>
<dbReference type="AlphaFoldDB" id="A0A9P1NWQ1"/>
<dbReference type="EMBL" id="FO818640">
    <property type="protein sequence ID" value="CDM92838.1"/>
    <property type="molecule type" value="Genomic_DNA"/>
</dbReference>
<proteinExistence type="predicted"/>
<sequence length="30" mass="3459">MDTEKIVLIDGVMGRDEETVSQSYEREKSI</sequence>
<accession>A0A9P1NWQ1</accession>